<keyword evidence="2" id="KW-1185">Reference proteome</keyword>
<dbReference type="EMBL" id="JXTC01000555">
    <property type="protein sequence ID" value="PON46369.1"/>
    <property type="molecule type" value="Genomic_DNA"/>
</dbReference>
<comment type="caution">
    <text evidence="1">The sequence shown here is derived from an EMBL/GenBank/DDBJ whole genome shotgun (WGS) entry which is preliminary data.</text>
</comment>
<dbReference type="InParanoid" id="A0A2P5BC55"/>
<evidence type="ECO:0000313" key="2">
    <source>
        <dbReference type="Proteomes" id="UP000237000"/>
    </source>
</evidence>
<dbReference type="Proteomes" id="UP000237000">
    <property type="component" value="Unassembled WGS sequence"/>
</dbReference>
<proteinExistence type="predicted"/>
<protein>
    <submittedName>
        <fullName evidence="1">Uncharacterized protein</fullName>
    </submittedName>
</protein>
<organism evidence="1 2">
    <name type="scientific">Trema orientale</name>
    <name type="common">Charcoal tree</name>
    <name type="synonym">Celtis orientalis</name>
    <dbReference type="NCBI Taxonomy" id="63057"/>
    <lineage>
        <taxon>Eukaryota</taxon>
        <taxon>Viridiplantae</taxon>
        <taxon>Streptophyta</taxon>
        <taxon>Embryophyta</taxon>
        <taxon>Tracheophyta</taxon>
        <taxon>Spermatophyta</taxon>
        <taxon>Magnoliopsida</taxon>
        <taxon>eudicotyledons</taxon>
        <taxon>Gunneridae</taxon>
        <taxon>Pentapetalae</taxon>
        <taxon>rosids</taxon>
        <taxon>fabids</taxon>
        <taxon>Rosales</taxon>
        <taxon>Cannabaceae</taxon>
        <taxon>Trema</taxon>
    </lineage>
</organism>
<dbReference type="OrthoDB" id="10412251at2759"/>
<sequence>MTAASGGGGGKFVTDGTQVLQLRLSSTLQNVVFCSKFSYIRLYAPRHHLNFSRSTCLSHIPLAKLSLKKKKEKKK</sequence>
<accession>A0A2P5BC55</accession>
<dbReference type="AlphaFoldDB" id="A0A2P5BC55"/>
<reference evidence="2" key="1">
    <citation type="submission" date="2016-06" db="EMBL/GenBank/DDBJ databases">
        <title>Parallel loss of symbiosis genes in relatives of nitrogen-fixing non-legume Parasponia.</title>
        <authorList>
            <person name="Van Velzen R."/>
            <person name="Holmer R."/>
            <person name="Bu F."/>
            <person name="Rutten L."/>
            <person name="Van Zeijl A."/>
            <person name="Liu W."/>
            <person name="Santuari L."/>
            <person name="Cao Q."/>
            <person name="Sharma T."/>
            <person name="Shen D."/>
            <person name="Roswanjaya Y."/>
            <person name="Wardhani T."/>
            <person name="Kalhor M.S."/>
            <person name="Jansen J."/>
            <person name="Van den Hoogen J."/>
            <person name="Gungor B."/>
            <person name="Hartog M."/>
            <person name="Hontelez J."/>
            <person name="Verver J."/>
            <person name="Yang W.-C."/>
            <person name="Schijlen E."/>
            <person name="Repin R."/>
            <person name="Schilthuizen M."/>
            <person name="Schranz E."/>
            <person name="Heidstra R."/>
            <person name="Miyata K."/>
            <person name="Fedorova E."/>
            <person name="Kohlen W."/>
            <person name="Bisseling T."/>
            <person name="Smit S."/>
            <person name="Geurts R."/>
        </authorList>
    </citation>
    <scope>NUCLEOTIDE SEQUENCE [LARGE SCALE GENOMIC DNA]</scope>
    <source>
        <strain evidence="2">cv. RG33-2</strain>
    </source>
</reference>
<name>A0A2P5BC55_TREOI</name>
<gene>
    <name evidence="1" type="ORF">TorRG33x02_326180</name>
</gene>
<evidence type="ECO:0000313" key="1">
    <source>
        <dbReference type="EMBL" id="PON46369.1"/>
    </source>
</evidence>